<gene>
    <name evidence="1" type="ORF">F7R15_07335</name>
</gene>
<accession>A0A6H9REA4</accession>
<comment type="caution">
    <text evidence="1">The sequence shown here is derived from an EMBL/GenBank/DDBJ whole genome shotgun (WGS) entry which is preliminary data.</text>
</comment>
<dbReference type="Proteomes" id="UP000460142">
    <property type="component" value="Unassembled WGS sequence"/>
</dbReference>
<dbReference type="OrthoDB" id="7032493at2"/>
<sequence length="93" mass="10965">MSGRHAGFDFIDRTTEKRPLNARFRRRFYEMRYILQGKVSDHAATCRKTSAGERPTPKASRRLIRWARQLKFTSPYQFADGKKPLWTRSMAAQ</sequence>
<name>A0A6H9REA4_PSERE</name>
<dbReference type="AlphaFoldDB" id="A0A6H9REA4"/>
<organism evidence="1 2">
    <name type="scientific">Pseudomonas reinekei</name>
    <dbReference type="NCBI Taxonomy" id="395598"/>
    <lineage>
        <taxon>Bacteria</taxon>
        <taxon>Pseudomonadati</taxon>
        <taxon>Pseudomonadota</taxon>
        <taxon>Gammaproteobacteria</taxon>
        <taxon>Pseudomonadales</taxon>
        <taxon>Pseudomonadaceae</taxon>
        <taxon>Pseudomonas</taxon>
    </lineage>
</organism>
<dbReference type="EMBL" id="VZPS01000004">
    <property type="protein sequence ID" value="KAB0486684.1"/>
    <property type="molecule type" value="Genomic_DNA"/>
</dbReference>
<protein>
    <submittedName>
        <fullName evidence="1">Uncharacterized protein</fullName>
    </submittedName>
</protein>
<evidence type="ECO:0000313" key="2">
    <source>
        <dbReference type="Proteomes" id="UP000460142"/>
    </source>
</evidence>
<proteinExistence type="predicted"/>
<reference evidence="1 2" key="1">
    <citation type="submission" date="2019-09" db="EMBL/GenBank/DDBJ databases">
        <title>Draft genome sequences of 48 bacterial type strains from the CCUG.</title>
        <authorList>
            <person name="Tunovic T."/>
            <person name="Pineiro-Iglesias B."/>
            <person name="Unosson C."/>
            <person name="Inganas E."/>
            <person name="Ohlen M."/>
            <person name="Cardew S."/>
            <person name="Jensie-Markopoulos S."/>
            <person name="Salva-Serra F."/>
            <person name="Jaen-Luchoro D."/>
            <person name="Karlsson R."/>
            <person name="Svensson-Stadler L."/>
            <person name="Chun J."/>
            <person name="Moore E."/>
        </authorList>
    </citation>
    <scope>NUCLEOTIDE SEQUENCE [LARGE SCALE GENOMIC DNA]</scope>
    <source>
        <strain evidence="1 2">CCUG 53116</strain>
    </source>
</reference>
<evidence type="ECO:0000313" key="1">
    <source>
        <dbReference type="EMBL" id="KAB0486684.1"/>
    </source>
</evidence>